<organism evidence="3 4">
    <name type="scientific">Caenorhabditis nigoni</name>
    <dbReference type="NCBI Taxonomy" id="1611254"/>
    <lineage>
        <taxon>Eukaryota</taxon>
        <taxon>Metazoa</taxon>
        <taxon>Ecdysozoa</taxon>
        <taxon>Nematoda</taxon>
        <taxon>Chromadorea</taxon>
        <taxon>Rhabditida</taxon>
        <taxon>Rhabditina</taxon>
        <taxon>Rhabditomorpha</taxon>
        <taxon>Rhabditoidea</taxon>
        <taxon>Rhabditidae</taxon>
        <taxon>Peloderinae</taxon>
        <taxon>Caenorhabditis</taxon>
    </lineage>
</organism>
<dbReference type="GO" id="GO:0003824">
    <property type="term" value="F:catalytic activity"/>
    <property type="evidence" value="ECO:0007669"/>
    <property type="project" value="InterPro"/>
</dbReference>
<dbReference type="EMBL" id="PDUG01000005">
    <property type="protein sequence ID" value="PIC25906.1"/>
    <property type="molecule type" value="Genomic_DNA"/>
</dbReference>
<dbReference type="OrthoDB" id="276515at2759"/>
<protein>
    <recommendedName>
        <fullName evidence="2">Endonuclease/exonuclease/phosphatase domain-containing protein</fullName>
    </recommendedName>
</protein>
<reference evidence="4" key="1">
    <citation type="submission" date="2017-10" db="EMBL/GenBank/DDBJ databases">
        <title>Rapid genome shrinkage in a self-fertile nematode reveals novel sperm competition proteins.</title>
        <authorList>
            <person name="Yin D."/>
            <person name="Schwarz E.M."/>
            <person name="Thomas C.G."/>
            <person name="Felde R.L."/>
            <person name="Korf I.F."/>
            <person name="Cutter A.D."/>
            <person name="Schartner C.M."/>
            <person name="Ralston E.J."/>
            <person name="Meyer B.J."/>
            <person name="Haag E.S."/>
        </authorList>
    </citation>
    <scope>NUCLEOTIDE SEQUENCE [LARGE SCALE GENOMIC DNA]</scope>
    <source>
        <strain evidence="4">JU1422</strain>
    </source>
</reference>
<gene>
    <name evidence="3" type="primary">Cni-F14F9.5</name>
    <name evidence="3" type="synonym">Cnig_chr_V.g18655</name>
    <name evidence="3" type="ORF">B9Z55_018655</name>
</gene>
<feature type="domain" description="Endonuclease/exonuclease/phosphatase" evidence="2">
    <location>
        <begin position="34"/>
        <end position="310"/>
    </location>
</feature>
<proteinExistence type="predicted"/>
<sequence>MLPRLLVVLSILLQLVGSTYFTGSERSQNGIRLMTFNIWQSGKNVENGQQKIAKHILMVNPDIVALQETYANVTKNLTMMLGHPWVAVERNHEYPDTAILTRHVIVPNTNLSTSGGVGVKIMLRTGYMVHFWSLHLDYTSYGPYAANNKLVNRIDQIMAGENTEYGRGPQINEILSLPTMKKWMEKSDDVPIFIAGDFNGPSHLDWTEQTKNIHGDWVVRWPATKELEDRGFTDTYREIYPNVLTNPGITWSTVNKFNPEWNYTIPEPQDRIDFLFYKGPVVADQIMAYSGCEKPQRIPFHEHNDYPSDHFAVFADYTFI</sequence>
<evidence type="ECO:0000313" key="4">
    <source>
        <dbReference type="Proteomes" id="UP000230233"/>
    </source>
</evidence>
<comment type="caution">
    <text evidence="3">The sequence shown here is derived from an EMBL/GenBank/DDBJ whole genome shotgun (WGS) entry which is preliminary data.</text>
</comment>
<dbReference type="PANTHER" id="PTHR41349">
    <property type="match status" value="1"/>
</dbReference>
<feature type="chain" id="PRO_5013962701" description="Endonuclease/exonuclease/phosphatase domain-containing protein" evidence="1">
    <location>
        <begin position="19"/>
        <end position="320"/>
    </location>
</feature>
<dbReference type="Proteomes" id="UP000230233">
    <property type="component" value="Chromosome V"/>
</dbReference>
<dbReference type="SUPFAM" id="SSF56219">
    <property type="entry name" value="DNase I-like"/>
    <property type="match status" value="1"/>
</dbReference>
<dbReference type="InterPro" id="IPR036691">
    <property type="entry name" value="Endo/exonu/phosph_ase_sf"/>
</dbReference>
<keyword evidence="4" id="KW-1185">Reference proteome</keyword>
<accession>A0A2G5TFV2</accession>
<dbReference type="STRING" id="1611254.A0A2G5TFV2"/>
<dbReference type="AlphaFoldDB" id="A0A2G5TFV2"/>
<evidence type="ECO:0000256" key="1">
    <source>
        <dbReference type="SAM" id="SignalP"/>
    </source>
</evidence>
<dbReference type="PANTHER" id="PTHR41349:SF1">
    <property type="entry name" value="PROTEIN CBG08683"/>
    <property type="match status" value="1"/>
</dbReference>
<evidence type="ECO:0000259" key="2">
    <source>
        <dbReference type="Pfam" id="PF03372"/>
    </source>
</evidence>
<feature type="signal peptide" evidence="1">
    <location>
        <begin position="1"/>
        <end position="18"/>
    </location>
</feature>
<name>A0A2G5TFV2_9PELO</name>
<dbReference type="InterPro" id="IPR005135">
    <property type="entry name" value="Endo/exonuclease/phosphatase"/>
</dbReference>
<keyword evidence="1" id="KW-0732">Signal</keyword>
<evidence type="ECO:0000313" key="3">
    <source>
        <dbReference type="EMBL" id="PIC25906.1"/>
    </source>
</evidence>
<dbReference type="Pfam" id="PF03372">
    <property type="entry name" value="Exo_endo_phos"/>
    <property type="match status" value="1"/>
</dbReference>
<dbReference type="Gene3D" id="3.60.10.10">
    <property type="entry name" value="Endonuclease/exonuclease/phosphatase"/>
    <property type="match status" value="1"/>
</dbReference>